<evidence type="ECO:0000256" key="1">
    <source>
        <dbReference type="SAM" id="Coils"/>
    </source>
</evidence>
<feature type="compositionally biased region" description="Basic and acidic residues" evidence="2">
    <location>
        <begin position="461"/>
        <end position="488"/>
    </location>
</feature>
<proteinExistence type="predicted"/>
<evidence type="ECO:0000313" key="4">
    <source>
        <dbReference type="EMBL" id="GAA0590175.1"/>
    </source>
</evidence>
<feature type="region of interest" description="Disordered" evidence="2">
    <location>
        <begin position="402"/>
        <end position="511"/>
    </location>
</feature>
<feature type="compositionally biased region" description="Low complexity" evidence="2">
    <location>
        <begin position="436"/>
        <end position="448"/>
    </location>
</feature>
<dbReference type="Proteomes" id="UP001500866">
    <property type="component" value="Unassembled WGS sequence"/>
</dbReference>
<sequence length="511" mass="56346">MTCKQFLKKSIFLSLIILLITVSPIQLNTVHADKSNSTEKIKGFTIKSEKVDGQIGLLGTLNGEVRIKEGVIHGLTITKVLNTGSGQEPMMVKITSPGPVKVENLYAETVNNSLPGIGGVCAPGKVGWLCLKDVVMKVTKQTVADISLPDTTIKACYVSDCDGVPEYNPLSKEEIKNLLNKKNEQEKKVSSLNEGIKQDKQALEKASKTLNKAEASYEEIEKNRSAEKLTKLTESIREILKKDFSERSKPPKKVIDLIEKLENDVKLFNQQSKTFTSLLHEAAGKVQDLEQEIKSKKEMLRKLIENDYAKILKKSEQAAIYAKLLDKMQAESNRLLFDGDNKQTPKPAIDKLKKELKSLKKELKLTKENAAQLKEKKKSVTSKSKTITKNIADIKSTLEEKLEVMDSTSSQKATKDSSQPADKEKNQQTKKDTDSKSSTSDNSNSQTDPAGNSGKTTSKNKRPDSSKETKESDSTKDSGSRDDKKEGKPGGNSPVEDLTDTLTDLLTGGLL</sequence>
<feature type="coiled-coil region" evidence="1">
    <location>
        <begin position="279"/>
        <end position="306"/>
    </location>
</feature>
<keyword evidence="5" id="KW-1185">Reference proteome</keyword>
<feature type="compositionally biased region" description="Polar residues" evidence="2">
    <location>
        <begin position="406"/>
        <end position="420"/>
    </location>
</feature>
<evidence type="ECO:0000313" key="5">
    <source>
        <dbReference type="Proteomes" id="UP001500866"/>
    </source>
</evidence>
<feature type="compositionally biased region" description="Low complexity" evidence="2">
    <location>
        <begin position="500"/>
        <end position="511"/>
    </location>
</feature>
<evidence type="ECO:0000256" key="2">
    <source>
        <dbReference type="SAM" id="MobiDB-lite"/>
    </source>
</evidence>
<keyword evidence="3" id="KW-0732">Signal</keyword>
<dbReference type="EMBL" id="BAAADS010000001">
    <property type="protein sequence ID" value="GAA0590175.1"/>
    <property type="molecule type" value="Genomic_DNA"/>
</dbReference>
<keyword evidence="1" id="KW-0175">Coiled coil</keyword>
<evidence type="ECO:0008006" key="6">
    <source>
        <dbReference type="Google" id="ProtNLM"/>
    </source>
</evidence>
<name>A0ABN1FG82_9BACI</name>
<feature type="signal peptide" evidence="3">
    <location>
        <begin position="1"/>
        <end position="28"/>
    </location>
</feature>
<protein>
    <recommendedName>
        <fullName evidence="6">Chromosome partition protein Smc</fullName>
    </recommendedName>
</protein>
<feature type="compositionally biased region" description="Basic and acidic residues" evidence="2">
    <location>
        <begin position="421"/>
        <end position="435"/>
    </location>
</feature>
<organism evidence="4 5">
    <name type="scientific">Virgibacillus siamensis</name>
    <dbReference type="NCBI Taxonomy" id="480071"/>
    <lineage>
        <taxon>Bacteria</taxon>
        <taxon>Bacillati</taxon>
        <taxon>Bacillota</taxon>
        <taxon>Bacilli</taxon>
        <taxon>Bacillales</taxon>
        <taxon>Bacillaceae</taxon>
        <taxon>Virgibacillus</taxon>
    </lineage>
</organism>
<accession>A0ABN1FG82</accession>
<feature type="chain" id="PRO_5046612598" description="Chromosome partition protein Smc" evidence="3">
    <location>
        <begin position="29"/>
        <end position="511"/>
    </location>
</feature>
<comment type="caution">
    <text evidence="4">The sequence shown here is derived from an EMBL/GenBank/DDBJ whole genome shotgun (WGS) entry which is preliminary data.</text>
</comment>
<evidence type="ECO:0000256" key="3">
    <source>
        <dbReference type="SAM" id="SignalP"/>
    </source>
</evidence>
<gene>
    <name evidence="4" type="ORF">GCM10009001_02660</name>
</gene>
<dbReference type="RefSeq" id="WP_343809583.1">
    <property type="nucleotide sequence ID" value="NZ_BAAADS010000001.1"/>
</dbReference>
<reference evidence="4 5" key="1">
    <citation type="journal article" date="2019" name="Int. J. Syst. Evol. Microbiol.">
        <title>The Global Catalogue of Microorganisms (GCM) 10K type strain sequencing project: providing services to taxonomists for standard genome sequencing and annotation.</title>
        <authorList>
            <consortium name="The Broad Institute Genomics Platform"/>
            <consortium name="The Broad Institute Genome Sequencing Center for Infectious Disease"/>
            <person name="Wu L."/>
            <person name="Ma J."/>
        </authorList>
    </citation>
    <scope>NUCLEOTIDE SEQUENCE [LARGE SCALE GENOMIC DNA]</scope>
    <source>
        <strain evidence="4 5">JCM 15395</strain>
    </source>
</reference>
<feature type="coiled-coil region" evidence="1">
    <location>
        <begin position="349"/>
        <end position="383"/>
    </location>
</feature>
<feature type="coiled-coil region" evidence="1">
    <location>
        <begin position="168"/>
        <end position="230"/>
    </location>
</feature>